<dbReference type="InterPro" id="IPR016181">
    <property type="entry name" value="Acyl_CoA_acyltransferase"/>
</dbReference>
<dbReference type="PANTHER" id="PTHR43617">
    <property type="entry name" value="L-AMINO ACID N-ACETYLTRANSFERASE"/>
    <property type="match status" value="1"/>
</dbReference>
<accession>A0A644Y5Y1</accession>
<name>A0A644Y5Y1_9ZZZZ</name>
<evidence type="ECO:0000313" key="2">
    <source>
        <dbReference type="EMBL" id="MPM23955.1"/>
    </source>
</evidence>
<dbReference type="AlphaFoldDB" id="A0A644Y5Y1"/>
<dbReference type="InterPro" id="IPR050276">
    <property type="entry name" value="MshD_Acetyltransferase"/>
</dbReference>
<keyword evidence="2" id="KW-0012">Acyltransferase</keyword>
<dbReference type="EC" id="2.3.1.57" evidence="2"/>
<reference evidence="2" key="1">
    <citation type="submission" date="2019-08" db="EMBL/GenBank/DDBJ databases">
        <authorList>
            <person name="Kucharzyk K."/>
            <person name="Murdoch R.W."/>
            <person name="Higgins S."/>
            <person name="Loffler F."/>
        </authorList>
    </citation>
    <scope>NUCLEOTIDE SEQUENCE</scope>
</reference>
<protein>
    <submittedName>
        <fullName evidence="2">Spermidine/spermine N(1)-acetyltransferase</fullName>
        <ecNumber evidence="2">2.3.1.57</ecNumber>
    </submittedName>
</protein>
<keyword evidence="2" id="KW-0808">Transferase</keyword>
<proteinExistence type="predicted"/>
<dbReference type="EMBL" id="VSSQ01004150">
    <property type="protein sequence ID" value="MPM23955.1"/>
    <property type="molecule type" value="Genomic_DNA"/>
</dbReference>
<dbReference type="InterPro" id="IPR000182">
    <property type="entry name" value="GNAT_dom"/>
</dbReference>
<organism evidence="2">
    <name type="scientific">bioreactor metagenome</name>
    <dbReference type="NCBI Taxonomy" id="1076179"/>
    <lineage>
        <taxon>unclassified sequences</taxon>
        <taxon>metagenomes</taxon>
        <taxon>ecological metagenomes</taxon>
    </lineage>
</organism>
<dbReference type="PROSITE" id="PS51186">
    <property type="entry name" value="GNAT"/>
    <property type="match status" value="1"/>
</dbReference>
<evidence type="ECO:0000259" key="1">
    <source>
        <dbReference type="PROSITE" id="PS51186"/>
    </source>
</evidence>
<dbReference type="GO" id="GO:0004145">
    <property type="term" value="F:diamine N-acetyltransferase activity"/>
    <property type="evidence" value="ECO:0007669"/>
    <property type="project" value="UniProtKB-EC"/>
</dbReference>
<feature type="domain" description="N-acetyltransferase" evidence="1">
    <location>
        <begin position="2"/>
        <end position="169"/>
    </location>
</feature>
<dbReference type="CDD" id="cd04301">
    <property type="entry name" value="NAT_SF"/>
    <property type="match status" value="1"/>
</dbReference>
<gene>
    <name evidence="2" type="primary">paiA_5</name>
    <name evidence="2" type="ORF">SDC9_70432</name>
</gene>
<comment type="caution">
    <text evidence="2">The sequence shown here is derived from an EMBL/GenBank/DDBJ whole genome shotgun (WGS) entry which is preliminary data.</text>
</comment>
<sequence>MIEIIRANKNHIKDIQDVSDVAWPHAFKEILSPAQIKYMMNWMYSNESLQEQMDVKDHHYFLAKENDKFLGYMSIQHNCENTGKTKIHKIYILPGMQKRGIGKQLLNTAINEARKQSNTAVYLNVNKYNENAIGFYKKSGFFLAKEEVIDIGNGFVMDDYVFEKEIVYE</sequence>
<dbReference type="Gene3D" id="3.40.630.30">
    <property type="match status" value="1"/>
</dbReference>
<dbReference type="Pfam" id="PF00583">
    <property type="entry name" value="Acetyltransf_1"/>
    <property type="match status" value="1"/>
</dbReference>
<dbReference type="SUPFAM" id="SSF55729">
    <property type="entry name" value="Acyl-CoA N-acyltransferases (Nat)"/>
    <property type="match status" value="1"/>
</dbReference>